<feature type="compositionally biased region" description="Acidic residues" evidence="1">
    <location>
        <begin position="63"/>
        <end position="76"/>
    </location>
</feature>
<dbReference type="Pfam" id="PF10708">
    <property type="entry name" value="DUF2510"/>
    <property type="match status" value="1"/>
</dbReference>
<comment type="caution">
    <text evidence="4">The sequence shown here is derived from an EMBL/GenBank/DDBJ whole genome shotgun (WGS) entry which is preliminary data.</text>
</comment>
<accession>A0A6L9XX54</accession>
<evidence type="ECO:0000313" key="5">
    <source>
        <dbReference type="Proteomes" id="UP000474967"/>
    </source>
</evidence>
<dbReference type="InterPro" id="IPR018929">
    <property type="entry name" value="DUF2510"/>
</dbReference>
<dbReference type="EMBL" id="JAAGWY010000002">
    <property type="protein sequence ID" value="NEN06010.1"/>
    <property type="molecule type" value="Genomic_DNA"/>
</dbReference>
<evidence type="ECO:0000256" key="2">
    <source>
        <dbReference type="SAM" id="Phobius"/>
    </source>
</evidence>
<organism evidence="4 5">
    <name type="scientific">Leifsonia tongyongensis</name>
    <dbReference type="NCBI Taxonomy" id="1268043"/>
    <lineage>
        <taxon>Bacteria</taxon>
        <taxon>Bacillati</taxon>
        <taxon>Actinomycetota</taxon>
        <taxon>Actinomycetes</taxon>
        <taxon>Micrococcales</taxon>
        <taxon>Microbacteriaceae</taxon>
        <taxon>Leifsonia</taxon>
    </lineage>
</organism>
<dbReference type="RefSeq" id="WP_163289469.1">
    <property type="nucleotide sequence ID" value="NZ_JAAGWY010000002.1"/>
</dbReference>
<evidence type="ECO:0000313" key="4">
    <source>
        <dbReference type="EMBL" id="NEN06010.1"/>
    </source>
</evidence>
<feature type="domain" description="DUF2510" evidence="3">
    <location>
        <begin position="9"/>
        <end position="39"/>
    </location>
</feature>
<protein>
    <submittedName>
        <fullName evidence="4">DUF2510 domain-containing protein</fullName>
    </submittedName>
</protein>
<keyword evidence="2" id="KW-0472">Membrane</keyword>
<feature type="transmembrane region" description="Helical" evidence="2">
    <location>
        <begin position="132"/>
        <end position="159"/>
    </location>
</feature>
<dbReference type="AlphaFoldDB" id="A0A6L9XX54"/>
<keyword evidence="2" id="KW-0812">Transmembrane</keyword>
<evidence type="ECO:0000259" key="3">
    <source>
        <dbReference type="Pfam" id="PF10708"/>
    </source>
</evidence>
<dbReference type="Proteomes" id="UP000474967">
    <property type="component" value="Unassembled WGS sequence"/>
</dbReference>
<feature type="transmembrane region" description="Helical" evidence="2">
    <location>
        <begin position="171"/>
        <end position="195"/>
    </location>
</feature>
<feature type="region of interest" description="Disordered" evidence="1">
    <location>
        <begin position="1"/>
        <end position="82"/>
    </location>
</feature>
<proteinExistence type="predicted"/>
<keyword evidence="2" id="KW-1133">Transmembrane helix</keyword>
<name>A0A6L9XX54_9MICO</name>
<reference evidence="4 5" key="1">
    <citation type="journal article" date="2014" name="J. Microbiol.">
        <title>Diaminobutyricibacter tongyongensis gen. nov., sp. nov. and Homoserinibacter gongjuensis gen. nov., sp. nov. belong to the family Microbacteriaceae.</title>
        <authorList>
            <person name="Kim S.J."/>
            <person name="Ahn J.H."/>
            <person name="Weon H.Y."/>
            <person name="Hamada M."/>
            <person name="Suzuki K."/>
            <person name="Kwon S.W."/>
        </authorList>
    </citation>
    <scope>NUCLEOTIDE SEQUENCE [LARGE SCALE GENOMIC DNA]</scope>
    <source>
        <strain evidence="4 5">NBRC 108724</strain>
    </source>
</reference>
<keyword evidence="5" id="KW-1185">Reference proteome</keyword>
<sequence length="199" mass="21090">MTDARAPEAGWYPDPTGGLGQRWWTGLSWSDHTRQPSPGIAEIISSGDEGAGLEAGRANRGDEGDEDDEDDEDDDYLPLRGRRPGADVVGRRHLRNVLAYRSLNLGATSAMLFVVTVVLADLAWRMPPFGAVGWVAVAFSLIGTGVAVAAILFAAVSFFRVPTYRGLGPGLTGLAFGLVFTFSIPLAGLALQLVLATFG</sequence>
<feature type="transmembrane region" description="Helical" evidence="2">
    <location>
        <begin position="98"/>
        <end position="120"/>
    </location>
</feature>
<evidence type="ECO:0000256" key="1">
    <source>
        <dbReference type="SAM" id="MobiDB-lite"/>
    </source>
</evidence>
<gene>
    <name evidence="4" type="ORF">G3T36_08995</name>
</gene>